<dbReference type="RefSeq" id="WP_154864967.1">
    <property type="nucleotide sequence ID" value="NZ_CABHNJ010000033.1"/>
</dbReference>
<organism evidence="2 3">
    <name type="scientific">Streptococcus vestibularis</name>
    <dbReference type="NCBI Taxonomy" id="1343"/>
    <lineage>
        <taxon>Bacteria</taxon>
        <taxon>Bacillati</taxon>
        <taxon>Bacillota</taxon>
        <taxon>Bacilli</taxon>
        <taxon>Lactobacillales</taxon>
        <taxon>Streptococcaceae</taxon>
        <taxon>Streptococcus</taxon>
    </lineage>
</organism>
<keyword evidence="1" id="KW-0472">Membrane</keyword>
<evidence type="ECO:0000313" key="2">
    <source>
        <dbReference type="EMBL" id="VUX10213.1"/>
    </source>
</evidence>
<dbReference type="Proteomes" id="UP000380217">
    <property type="component" value="Unassembled WGS sequence"/>
</dbReference>
<protein>
    <submittedName>
        <fullName evidence="2">Uncharacterized protein</fullName>
    </submittedName>
</protein>
<dbReference type="EMBL" id="CABHNJ010000033">
    <property type="protein sequence ID" value="VUX10213.1"/>
    <property type="molecule type" value="Genomic_DNA"/>
</dbReference>
<keyword evidence="1" id="KW-1133">Transmembrane helix</keyword>
<dbReference type="AlphaFoldDB" id="A0A564TSK7"/>
<evidence type="ECO:0000256" key="1">
    <source>
        <dbReference type="SAM" id="Phobius"/>
    </source>
</evidence>
<evidence type="ECO:0000313" key="3">
    <source>
        <dbReference type="Proteomes" id="UP000380217"/>
    </source>
</evidence>
<feature type="transmembrane region" description="Helical" evidence="1">
    <location>
        <begin position="12"/>
        <end position="40"/>
    </location>
</feature>
<proteinExistence type="predicted"/>
<sequence>MKNIQILWGYLLLYSIFSLTLSFLDRGIILITFVIFILVVKIIPHPDSHRNPFAFGLRFRKRH</sequence>
<reference evidence="2 3" key="1">
    <citation type="submission" date="2019-07" db="EMBL/GenBank/DDBJ databases">
        <authorList>
            <person name="Hibberd C M."/>
            <person name="Gehrig L. J."/>
            <person name="Chang H.-W."/>
            <person name="Venkatesh S."/>
        </authorList>
    </citation>
    <scope>NUCLEOTIDE SEQUENCE [LARGE SCALE GENOMIC DNA]</scope>
    <source>
        <strain evidence="2">Streptococcus_salivarius_SS_Bg39</strain>
    </source>
</reference>
<keyword evidence="1" id="KW-0812">Transmembrane</keyword>
<gene>
    <name evidence="2" type="ORF">SSSS39_00175</name>
</gene>
<accession>A0A564TSK7</accession>
<name>A0A564TSK7_STRVE</name>